<organism evidence="3 4">
    <name type="scientific">Papillibacter cinnamivorans DSM 12816</name>
    <dbReference type="NCBI Taxonomy" id="1122930"/>
    <lineage>
        <taxon>Bacteria</taxon>
        <taxon>Bacillati</taxon>
        <taxon>Bacillota</taxon>
        <taxon>Clostridia</taxon>
        <taxon>Eubacteriales</taxon>
        <taxon>Oscillospiraceae</taxon>
        <taxon>Papillibacter</taxon>
    </lineage>
</organism>
<dbReference type="InterPro" id="IPR006015">
    <property type="entry name" value="Universal_stress_UspA"/>
</dbReference>
<dbReference type="PRINTS" id="PR01438">
    <property type="entry name" value="UNVRSLSTRESS"/>
</dbReference>
<dbReference type="InterPro" id="IPR006016">
    <property type="entry name" value="UspA"/>
</dbReference>
<evidence type="ECO:0000313" key="4">
    <source>
        <dbReference type="Proteomes" id="UP000192790"/>
    </source>
</evidence>
<evidence type="ECO:0000256" key="1">
    <source>
        <dbReference type="ARBA" id="ARBA00008791"/>
    </source>
</evidence>
<dbReference type="AlphaFoldDB" id="A0A1W2BUL0"/>
<dbReference type="InterPro" id="IPR014729">
    <property type="entry name" value="Rossmann-like_a/b/a_fold"/>
</dbReference>
<dbReference type="Proteomes" id="UP000192790">
    <property type="component" value="Unassembled WGS sequence"/>
</dbReference>
<sequence length="165" mass="18054">MKLLIPVDGSRASVNAAKKAAEIAKKDGYTIKIISVIKPDDLQAYKRNAKAWQQLDGSLIRGTISPMDDDAVYARLRRRASEMIDSICTQAGCDGLPTEKEVLMGEPYEVILKTAKEEGADLIVMGNRGFSKIKRFFVGSVTQRVISEAPCPVLVVHTNAEDEAD</sequence>
<dbReference type="EMBL" id="FWXW01000006">
    <property type="protein sequence ID" value="SMC76637.1"/>
    <property type="molecule type" value="Genomic_DNA"/>
</dbReference>
<dbReference type="SUPFAM" id="SSF52402">
    <property type="entry name" value="Adenine nucleotide alpha hydrolases-like"/>
    <property type="match status" value="1"/>
</dbReference>
<evidence type="ECO:0000259" key="2">
    <source>
        <dbReference type="Pfam" id="PF00582"/>
    </source>
</evidence>
<reference evidence="3 4" key="1">
    <citation type="submission" date="2017-04" db="EMBL/GenBank/DDBJ databases">
        <authorList>
            <person name="Afonso C.L."/>
            <person name="Miller P.J."/>
            <person name="Scott M.A."/>
            <person name="Spackman E."/>
            <person name="Goraichik I."/>
            <person name="Dimitrov K.M."/>
            <person name="Suarez D.L."/>
            <person name="Swayne D.E."/>
        </authorList>
    </citation>
    <scope>NUCLEOTIDE SEQUENCE [LARGE SCALE GENOMIC DNA]</scope>
    <source>
        <strain evidence="3 4">DSM 12816</strain>
    </source>
</reference>
<accession>A0A1W2BUL0</accession>
<dbReference type="OrthoDB" id="9794782at2"/>
<dbReference type="STRING" id="1122930.SAMN02745168_2397"/>
<dbReference type="PANTHER" id="PTHR46268:SF6">
    <property type="entry name" value="UNIVERSAL STRESS PROTEIN UP12"/>
    <property type="match status" value="1"/>
</dbReference>
<dbReference type="PANTHER" id="PTHR46268">
    <property type="entry name" value="STRESS RESPONSE PROTEIN NHAX"/>
    <property type="match status" value="1"/>
</dbReference>
<dbReference type="Pfam" id="PF00582">
    <property type="entry name" value="Usp"/>
    <property type="match status" value="1"/>
</dbReference>
<comment type="similarity">
    <text evidence="1">Belongs to the universal stress protein A family.</text>
</comment>
<name>A0A1W2BUL0_9FIRM</name>
<dbReference type="Gene3D" id="3.40.50.620">
    <property type="entry name" value="HUPs"/>
    <property type="match status" value="1"/>
</dbReference>
<protein>
    <submittedName>
        <fullName evidence="3">Nucleotide-binding universal stress protein, UspA family</fullName>
    </submittedName>
</protein>
<gene>
    <name evidence="3" type="ORF">SAMN02745168_2397</name>
</gene>
<dbReference type="RefSeq" id="WP_084235072.1">
    <property type="nucleotide sequence ID" value="NZ_FWXW01000006.1"/>
</dbReference>
<dbReference type="CDD" id="cd00293">
    <property type="entry name" value="USP-like"/>
    <property type="match status" value="1"/>
</dbReference>
<proteinExistence type="inferred from homology"/>
<keyword evidence="4" id="KW-1185">Reference proteome</keyword>
<feature type="domain" description="UspA" evidence="2">
    <location>
        <begin position="2"/>
        <end position="157"/>
    </location>
</feature>
<evidence type="ECO:0000313" key="3">
    <source>
        <dbReference type="EMBL" id="SMC76637.1"/>
    </source>
</evidence>